<dbReference type="EnsemblBacteria" id="AEB26928">
    <property type="protein sequence ID" value="AEB26928"/>
    <property type="gene ID" value="APH_1177"/>
</dbReference>
<evidence type="ECO:0000313" key="2">
    <source>
        <dbReference type="EMBL" id="AEB26928.1"/>
    </source>
</evidence>
<keyword evidence="3" id="KW-1185">Reference proteome</keyword>
<name>F5GUM0_ANAPZ</name>
<feature type="domain" description="Msp4/OMP-like" evidence="1">
    <location>
        <begin position="138"/>
        <end position="218"/>
    </location>
</feature>
<evidence type="ECO:0000313" key="3">
    <source>
        <dbReference type="Proteomes" id="UP000001943"/>
    </source>
</evidence>
<reference evidence="2 3" key="1">
    <citation type="journal article" date="2006" name="PLoS Genet.">
        <title>Comparative genomics of emerging human ehrlichiosis agents.</title>
        <authorList>
            <person name="Dunning Hotopp J.C."/>
            <person name="Lin M."/>
            <person name="Madupu R."/>
            <person name="Crabtree J."/>
            <person name="Angiuoli S.V."/>
            <person name="Eisen J.A."/>
            <person name="Seshadri R."/>
            <person name="Ren Q."/>
            <person name="Wu M."/>
            <person name="Utterback T.R."/>
            <person name="Smith S."/>
            <person name="Lewis M."/>
            <person name="Khouri H."/>
            <person name="Zhang C."/>
            <person name="Niu H."/>
            <person name="Lin Q."/>
            <person name="Ohashi N."/>
            <person name="Zhi N."/>
            <person name="Nelson W."/>
            <person name="Brinkac L.M."/>
            <person name="Dodson R.J."/>
            <person name="Rosovitz M.J."/>
            <person name="Sundaram J."/>
            <person name="Daugherty S.C."/>
            <person name="Davidsen T."/>
            <person name="Durkin A.S."/>
            <person name="Gwinn M."/>
            <person name="Haft D.H."/>
            <person name="Selengut J.D."/>
            <person name="Sullivan S.A."/>
            <person name="Zafar N."/>
            <person name="Zhou L."/>
            <person name="Benahmed F."/>
            <person name="Forberger H."/>
            <person name="Halpin R."/>
            <person name="Mulligan S."/>
            <person name="Robinson J."/>
            <person name="White O."/>
            <person name="Rikihisa Y."/>
            <person name="Tettelin H."/>
        </authorList>
    </citation>
    <scope>NUCLEOTIDE SEQUENCE [LARGE SCALE GENOMIC DNA]</scope>
    <source>
        <strain evidence="2 3">HZ</strain>
    </source>
</reference>
<organism evidence="2 3">
    <name type="scientific">Anaplasma phagocytophilum (strain HZ)</name>
    <dbReference type="NCBI Taxonomy" id="212042"/>
    <lineage>
        <taxon>Bacteria</taxon>
        <taxon>Pseudomonadati</taxon>
        <taxon>Pseudomonadota</taxon>
        <taxon>Alphaproteobacteria</taxon>
        <taxon>Rickettsiales</taxon>
        <taxon>Anaplasmataceae</taxon>
        <taxon>Anaplasma</taxon>
        <taxon>phagocytophilum group</taxon>
    </lineage>
</organism>
<sequence length="230" mass="23598">NKTKGIRDSGSKEDEADTVYLLAKELAYDVVSGQTDNLAAALAKTSGKDIVQFAKAVGISHPTIDGKVCTKSHMKGTDSATKFDTNLTSSADANTTQCSGLASPGENKFSTFVEAVKLQDGTHWPTGSYSTGSAGVANSQNSNAKAVATDLVALNPEEKTIVAGLLAKTIEGGEVVEIRAVSSTSVMVNACYDLLSEGLGVVPYACVGLGGNFVGVVDGHITNHSLSAPV</sequence>
<dbReference type="HOGENOM" id="CLU_085621_0_1_5"/>
<gene>
    <name evidence="2" type="primary">p44-54</name>
    <name evidence="2" type="ordered locus">APH_1177</name>
</gene>
<dbReference type="EMBL" id="CP000235">
    <property type="protein sequence ID" value="AEB26928.1"/>
    <property type="molecule type" value="Genomic_DNA"/>
</dbReference>
<accession>F5GUM0</accession>
<dbReference type="Proteomes" id="UP000001943">
    <property type="component" value="Chromosome"/>
</dbReference>
<dbReference type="KEGG" id="aph:APH_1177"/>
<proteinExistence type="predicted"/>
<feature type="non-terminal residue" evidence="2">
    <location>
        <position position="1"/>
    </location>
</feature>
<evidence type="ECO:0000259" key="1">
    <source>
        <dbReference type="Pfam" id="PF01617"/>
    </source>
</evidence>
<protein>
    <submittedName>
        <fullName evidence="2">p44-54 outer membrane protein, silent</fullName>
    </submittedName>
</protein>
<dbReference type="PaxDb" id="212042-APH_1177"/>
<dbReference type="AlphaFoldDB" id="F5GUM0"/>
<dbReference type="Pfam" id="PF01617">
    <property type="entry name" value="Surface_Ag_2"/>
    <property type="match status" value="1"/>
</dbReference>
<dbReference type="InterPro" id="IPR002566">
    <property type="entry name" value="Msp4_OMP-like"/>
</dbReference>